<dbReference type="InterPro" id="IPR050135">
    <property type="entry name" value="dGTPase-like"/>
</dbReference>
<dbReference type="PANTHER" id="PTHR11373">
    <property type="entry name" value="DEOXYNUCLEOSIDE TRIPHOSPHATE TRIPHOSPHOHYDROLASE"/>
    <property type="match status" value="1"/>
</dbReference>
<evidence type="ECO:0000313" key="3">
    <source>
        <dbReference type="Proteomes" id="UP000285865"/>
    </source>
</evidence>
<dbReference type="CDD" id="cd00077">
    <property type="entry name" value="HDc"/>
    <property type="match status" value="1"/>
</dbReference>
<organism evidence="2 3">
    <name type="scientific">Agathobacter rectalis</name>
    <dbReference type="NCBI Taxonomy" id="39491"/>
    <lineage>
        <taxon>Bacteria</taxon>
        <taxon>Bacillati</taxon>
        <taxon>Bacillota</taxon>
        <taxon>Clostridia</taxon>
        <taxon>Lachnospirales</taxon>
        <taxon>Lachnospiraceae</taxon>
        <taxon>Agathobacter</taxon>
    </lineage>
</organism>
<dbReference type="EMBL" id="QRKN01000025">
    <property type="protein sequence ID" value="RHI16818.1"/>
    <property type="molecule type" value="Genomic_DNA"/>
</dbReference>
<protein>
    <submittedName>
        <fullName evidence="2">HD domain-containing protein</fullName>
    </submittedName>
</protein>
<reference evidence="2 3" key="1">
    <citation type="submission" date="2018-08" db="EMBL/GenBank/DDBJ databases">
        <title>A genome reference for cultivated species of the human gut microbiota.</title>
        <authorList>
            <person name="Zou Y."/>
            <person name="Xue W."/>
            <person name="Luo G."/>
        </authorList>
    </citation>
    <scope>NUCLEOTIDE SEQUENCE [LARGE SCALE GENOMIC DNA]</scope>
    <source>
        <strain evidence="2 3">AM16-11</strain>
    </source>
</reference>
<proteinExistence type="predicted"/>
<dbReference type="SMART" id="SM00471">
    <property type="entry name" value="HDc"/>
    <property type="match status" value="1"/>
</dbReference>
<dbReference type="GO" id="GO:0008832">
    <property type="term" value="F:dGTPase activity"/>
    <property type="evidence" value="ECO:0007669"/>
    <property type="project" value="TreeGrafter"/>
</dbReference>
<dbReference type="GO" id="GO:0006203">
    <property type="term" value="P:dGTP catabolic process"/>
    <property type="evidence" value="ECO:0007669"/>
    <property type="project" value="TreeGrafter"/>
</dbReference>
<dbReference type="RefSeq" id="WP_118258176.1">
    <property type="nucleotide sequence ID" value="NZ_QRKN01000025.1"/>
</dbReference>
<dbReference type="PANTHER" id="PTHR11373:SF4">
    <property type="entry name" value="DEOXYNUCLEOSIDE TRIPHOSPHATE TRIPHOSPHOHYDROLASE SAMHD1"/>
    <property type="match status" value="1"/>
</dbReference>
<feature type="domain" description="HD/PDEase" evidence="1">
    <location>
        <begin position="47"/>
        <end position="220"/>
    </location>
</feature>
<dbReference type="InterPro" id="IPR003607">
    <property type="entry name" value="HD/PDEase_dom"/>
</dbReference>
<comment type="caution">
    <text evidence="2">The sequence shown here is derived from an EMBL/GenBank/DDBJ whole genome shotgun (WGS) entry which is preliminary data.</text>
</comment>
<dbReference type="InterPro" id="IPR006674">
    <property type="entry name" value="HD_domain"/>
</dbReference>
<dbReference type="SUPFAM" id="SSF109604">
    <property type="entry name" value="HD-domain/PDEase-like"/>
    <property type="match status" value="1"/>
</dbReference>
<gene>
    <name evidence="2" type="ORF">DW172_15995</name>
</gene>
<name>A0A414ZHF4_9FIRM</name>
<dbReference type="Gene3D" id="1.10.3210.10">
    <property type="entry name" value="Hypothetical protein af1432"/>
    <property type="match status" value="1"/>
</dbReference>
<dbReference type="Pfam" id="PF01966">
    <property type="entry name" value="HD"/>
    <property type="match status" value="1"/>
</dbReference>
<sequence>MYKSFKDPIYGYISIEKEIVKGIVDTAAFQRLRNVIQTSYAPLYSSAVHNRFVHSLGVYHLGNIVSRTIETMFQNEEGWDLSRCLFVFKLACLLHDVGHAPFSHTGEEYYLDNGSRDELHEEIIRLTGDENLRAEIASKDYKAAPHELMSVIIALDTFPKYFTADWERSFFARCIIGYSYVKNVDLWHSFLNCLISFLNSSVIDVDKLDYLIRDAYITGFDTINIDYIRLLRSVRIQQQTDLQTDFTAYHVVYTKNAISVIENVVYAHDAERKWIQNHPVVQYEGYLLKNIMAGVNRTYGNPNIFSKEMLTFQGDDLKNGFHISLLCDADMIFLMKNMQVTSDIMEYFFRTERKHPLWKSESEYKAFFNPSFTKELFAILECSMEQLIKYVNKLGMPSIINEQVLKRCDEDIEKCECLIEENSDKKYVKMLQQKKKMREWIMAFKEFAKEQEIAFNFVMIQANQFNSGFSKQGFEELEIVFPNMNKPVYFKTVTNVLTANKSAGNRFFYLFFDRKEKQKINIFCLVDKLNKLAKDATR</sequence>
<accession>A0A414ZHF4</accession>
<dbReference type="AlphaFoldDB" id="A0A414ZHF4"/>
<dbReference type="Proteomes" id="UP000285865">
    <property type="component" value="Unassembled WGS sequence"/>
</dbReference>
<evidence type="ECO:0000313" key="2">
    <source>
        <dbReference type="EMBL" id="RHI16818.1"/>
    </source>
</evidence>
<evidence type="ECO:0000259" key="1">
    <source>
        <dbReference type="SMART" id="SM00471"/>
    </source>
</evidence>